<accession>A0ABV8LQ08</accession>
<evidence type="ECO:0000313" key="3">
    <source>
        <dbReference type="EMBL" id="MFC4133096.1"/>
    </source>
</evidence>
<feature type="chain" id="PRO_5045180528" evidence="2">
    <location>
        <begin position="30"/>
        <end position="453"/>
    </location>
</feature>
<name>A0ABV8LQ08_9ACTN</name>
<evidence type="ECO:0000256" key="2">
    <source>
        <dbReference type="SAM" id="SignalP"/>
    </source>
</evidence>
<dbReference type="Proteomes" id="UP001595816">
    <property type="component" value="Unassembled WGS sequence"/>
</dbReference>
<reference evidence="4" key="1">
    <citation type="journal article" date="2019" name="Int. J. Syst. Evol. Microbiol.">
        <title>The Global Catalogue of Microorganisms (GCM) 10K type strain sequencing project: providing services to taxonomists for standard genome sequencing and annotation.</title>
        <authorList>
            <consortium name="The Broad Institute Genomics Platform"/>
            <consortium name="The Broad Institute Genome Sequencing Center for Infectious Disease"/>
            <person name="Wu L."/>
            <person name="Ma J."/>
        </authorList>
    </citation>
    <scope>NUCLEOTIDE SEQUENCE [LARGE SCALE GENOMIC DNA]</scope>
    <source>
        <strain evidence="4">CGMCC 4.7289</strain>
    </source>
</reference>
<evidence type="ECO:0000313" key="4">
    <source>
        <dbReference type="Proteomes" id="UP001595816"/>
    </source>
</evidence>
<dbReference type="PROSITE" id="PS51318">
    <property type="entry name" value="TAT"/>
    <property type="match status" value="1"/>
</dbReference>
<dbReference type="InterPro" id="IPR006311">
    <property type="entry name" value="TAT_signal"/>
</dbReference>
<comment type="caution">
    <text evidence="3">The sequence shown here is derived from an EMBL/GenBank/DDBJ whole genome shotgun (WGS) entry which is preliminary data.</text>
</comment>
<protein>
    <submittedName>
        <fullName evidence="3">Twin-arginine translocation signal domain-containing protein</fullName>
    </submittedName>
</protein>
<keyword evidence="4" id="KW-1185">Reference proteome</keyword>
<feature type="signal peptide" evidence="2">
    <location>
        <begin position="1"/>
        <end position="29"/>
    </location>
</feature>
<feature type="region of interest" description="Disordered" evidence="1">
    <location>
        <begin position="431"/>
        <end position="453"/>
    </location>
</feature>
<sequence>MKINRRQVLAVGSAVAAATALGSQQPAAAAIAYDVAINSIWNDSSRMWIKIVGSVPVGAIAAHVLDSDGSVLATLRDFTLTYGTTSDGQWTSNDHAALPRLGSYDVAVDINGAASGETYHQVLPHAFRYFAHTFFEDLQMAPPIVDFDHREVTVTGRLVWEEPATLVRTPLPGHTIRWSTFIPTAVEADPSGVTTSDDAGRITFVVPCPAEAWIRVNTSDDGTYLSTGAEVKVGAAIRPSRLTLTQVEPKVVYGERVSLGGRLEMLAASTWVPYAEQSILLTDRSRDLRLTTVTDQDGRYQFPAVASENGPYTAYFNWGEAPDRLIAVTQTSAEPQVRWHTTLTEVGMWQPDGGDLWRVQGRVGYPDGRSPLRTILLFETMPVGTTTWKTAVTSVLSIGDTFAVDLTITVPKYIRVRIAQTDDFLGAVGPTLYAGSGQPPRHRPTQGIPLPRR</sequence>
<keyword evidence="2" id="KW-0732">Signal</keyword>
<dbReference type="EMBL" id="JBHSAY010000009">
    <property type="protein sequence ID" value="MFC4133096.1"/>
    <property type="molecule type" value="Genomic_DNA"/>
</dbReference>
<dbReference type="RefSeq" id="WP_253751758.1">
    <property type="nucleotide sequence ID" value="NZ_JAMZDZ010000001.1"/>
</dbReference>
<gene>
    <name evidence="3" type="ORF">ACFOZ4_20985</name>
</gene>
<organism evidence="3 4">
    <name type="scientific">Hamadaea flava</name>
    <dbReference type="NCBI Taxonomy" id="1742688"/>
    <lineage>
        <taxon>Bacteria</taxon>
        <taxon>Bacillati</taxon>
        <taxon>Actinomycetota</taxon>
        <taxon>Actinomycetes</taxon>
        <taxon>Micromonosporales</taxon>
        <taxon>Micromonosporaceae</taxon>
        <taxon>Hamadaea</taxon>
    </lineage>
</organism>
<evidence type="ECO:0000256" key="1">
    <source>
        <dbReference type="SAM" id="MobiDB-lite"/>
    </source>
</evidence>
<proteinExistence type="predicted"/>